<reference evidence="1" key="1">
    <citation type="submission" date="2019-11" db="EMBL/GenBank/DDBJ databases">
        <authorList>
            <person name="Feng L."/>
        </authorList>
    </citation>
    <scope>NUCLEOTIDE SEQUENCE</scope>
    <source>
        <strain evidence="1">IbartlettiiLFYP30</strain>
    </source>
</reference>
<evidence type="ECO:0000313" key="1">
    <source>
        <dbReference type="EMBL" id="VYT68049.1"/>
    </source>
</evidence>
<accession>A0A6N2YM87</accession>
<sequence length="71" mass="8256">MPRYKIIMQYPDGVNEEQDEVFETEENAEEYANYLVSCSQVGAEILNLSNPGDYPLDDYEDPDFEIIEIED</sequence>
<dbReference type="EMBL" id="CACRUE010000006">
    <property type="protein sequence ID" value="VYT68049.1"/>
    <property type="molecule type" value="Genomic_DNA"/>
</dbReference>
<proteinExistence type="predicted"/>
<dbReference type="AlphaFoldDB" id="A0A6N2YM87"/>
<organism evidence="1">
    <name type="scientific">Intestinibacter bartlettii</name>
    <dbReference type="NCBI Taxonomy" id="261299"/>
    <lineage>
        <taxon>Bacteria</taxon>
        <taxon>Bacillati</taxon>
        <taxon>Bacillota</taxon>
        <taxon>Clostridia</taxon>
        <taxon>Peptostreptococcales</taxon>
        <taxon>Peptostreptococcaceae</taxon>
        <taxon>Intestinibacter</taxon>
    </lineage>
</organism>
<protein>
    <submittedName>
        <fullName evidence="1">Uncharacterized protein</fullName>
    </submittedName>
</protein>
<dbReference type="RefSeq" id="WP_048926190.1">
    <property type="nucleotide sequence ID" value="NZ_CACRUE010000006.1"/>
</dbReference>
<gene>
    <name evidence="1" type="ORF">IBLFYP30_00898</name>
</gene>
<name>A0A6N2YM87_9FIRM</name>